<dbReference type="Gene3D" id="1.20.5.1930">
    <property type="match status" value="1"/>
</dbReference>
<dbReference type="InterPro" id="IPR036890">
    <property type="entry name" value="HATPase_C_sf"/>
</dbReference>
<keyword evidence="7" id="KW-0067">ATP-binding</keyword>
<keyword evidence="8" id="KW-0902">Two-component regulatory system</keyword>
<keyword evidence="10" id="KW-0472">Membrane</keyword>
<dbReference type="CDD" id="cd16917">
    <property type="entry name" value="HATPase_UhpB-NarQ-NarX-like"/>
    <property type="match status" value="1"/>
</dbReference>
<dbReference type="EMBL" id="JACSQQ010000031">
    <property type="protein sequence ID" value="MBD7951846.1"/>
    <property type="molecule type" value="Genomic_DNA"/>
</dbReference>
<dbReference type="GO" id="GO:0016301">
    <property type="term" value="F:kinase activity"/>
    <property type="evidence" value="ECO:0007669"/>
    <property type="project" value="UniProtKB-KW"/>
</dbReference>
<dbReference type="PANTHER" id="PTHR24421">
    <property type="entry name" value="NITRATE/NITRITE SENSOR PROTEIN NARX-RELATED"/>
    <property type="match status" value="1"/>
</dbReference>
<dbReference type="SUPFAM" id="SSF55874">
    <property type="entry name" value="ATPase domain of HSP90 chaperone/DNA topoisomerase II/histidine kinase"/>
    <property type="match status" value="1"/>
</dbReference>
<dbReference type="Proteomes" id="UP000641803">
    <property type="component" value="Unassembled WGS sequence"/>
</dbReference>
<dbReference type="InterPro" id="IPR055558">
    <property type="entry name" value="DUF7134"/>
</dbReference>
<evidence type="ECO:0000256" key="9">
    <source>
        <dbReference type="SAM" id="MobiDB-lite"/>
    </source>
</evidence>
<feature type="domain" description="DUF7134" evidence="13">
    <location>
        <begin position="24"/>
        <end position="172"/>
    </location>
</feature>
<evidence type="ECO:0000256" key="7">
    <source>
        <dbReference type="ARBA" id="ARBA00022840"/>
    </source>
</evidence>
<evidence type="ECO:0000313" key="14">
    <source>
        <dbReference type="EMBL" id="MBD7951846.1"/>
    </source>
</evidence>
<dbReference type="Pfam" id="PF23539">
    <property type="entry name" value="DUF7134"/>
    <property type="match status" value="1"/>
</dbReference>
<dbReference type="PANTHER" id="PTHR24421:SF10">
    <property type="entry name" value="NITRATE_NITRITE SENSOR PROTEIN NARQ"/>
    <property type="match status" value="1"/>
</dbReference>
<feature type="transmembrane region" description="Helical" evidence="10">
    <location>
        <begin position="32"/>
        <end position="53"/>
    </location>
</feature>
<keyword evidence="10" id="KW-1133">Transmembrane helix</keyword>
<comment type="catalytic activity">
    <reaction evidence="1">
        <text>ATP + protein L-histidine = ADP + protein N-phospho-L-histidine.</text>
        <dbReference type="EC" id="2.7.13.3"/>
    </reaction>
</comment>
<keyword evidence="10" id="KW-0812">Transmembrane</keyword>
<keyword evidence="4" id="KW-0808">Transferase</keyword>
<feature type="transmembrane region" description="Helical" evidence="10">
    <location>
        <begin position="128"/>
        <end position="147"/>
    </location>
</feature>
<dbReference type="InterPro" id="IPR003594">
    <property type="entry name" value="HATPase_dom"/>
</dbReference>
<keyword evidence="15" id="KW-1185">Reference proteome</keyword>
<dbReference type="InterPro" id="IPR011712">
    <property type="entry name" value="Sig_transdc_His_kin_sub3_dim/P"/>
</dbReference>
<name>A0ABR8RVM4_9CELL</name>
<dbReference type="Pfam" id="PF02518">
    <property type="entry name" value="HATPase_c"/>
    <property type="match status" value="1"/>
</dbReference>
<evidence type="ECO:0000256" key="6">
    <source>
        <dbReference type="ARBA" id="ARBA00022777"/>
    </source>
</evidence>
<organism evidence="14 15">
    <name type="scientific">Oerskovia rustica</name>
    <dbReference type="NCBI Taxonomy" id="2762237"/>
    <lineage>
        <taxon>Bacteria</taxon>
        <taxon>Bacillati</taxon>
        <taxon>Actinomycetota</taxon>
        <taxon>Actinomycetes</taxon>
        <taxon>Micrococcales</taxon>
        <taxon>Cellulomonadaceae</taxon>
        <taxon>Oerskovia</taxon>
    </lineage>
</organism>
<evidence type="ECO:0000259" key="11">
    <source>
        <dbReference type="Pfam" id="PF02518"/>
    </source>
</evidence>
<gene>
    <name evidence="14" type="ORF">H9652_15690</name>
</gene>
<dbReference type="InterPro" id="IPR050482">
    <property type="entry name" value="Sensor_HK_TwoCompSys"/>
</dbReference>
<feature type="transmembrane region" description="Helical" evidence="10">
    <location>
        <begin position="59"/>
        <end position="76"/>
    </location>
</feature>
<keyword evidence="3" id="KW-0597">Phosphoprotein</keyword>
<feature type="transmembrane region" description="Helical" evidence="10">
    <location>
        <begin position="153"/>
        <end position="172"/>
    </location>
</feature>
<evidence type="ECO:0000256" key="8">
    <source>
        <dbReference type="ARBA" id="ARBA00023012"/>
    </source>
</evidence>
<dbReference type="EC" id="2.7.13.3" evidence="2"/>
<evidence type="ECO:0000256" key="3">
    <source>
        <dbReference type="ARBA" id="ARBA00022553"/>
    </source>
</evidence>
<feature type="region of interest" description="Disordered" evidence="9">
    <location>
        <begin position="413"/>
        <end position="440"/>
    </location>
</feature>
<keyword evidence="5" id="KW-0547">Nucleotide-binding</keyword>
<evidence type="ECO:0000259" key="12">
    <source>
        <dbReference type="Pfam" id="PF07730"/>
    </source>
</evidence>
<protein>
    <recommendedName>
        <fullName evidence="2">histidine kinase</fullName>
        <ecNumber evidence="2">2.7.13.3</ecNumber>
    </recommendedName>
</protein>
<feature type="domain" description="Histidine kinase/HSP90-like ATPase" evidence="11">
    <location>
        <begin position="318"/>
        <end position="406"/>
    </location>
</feature>
<feature type="transmembrane region" description="Helical" evidence="10">
    <location>
        <begin position="83"/>
        <end position="99"/>
    </location>
</feature>
<evidence type="ECO:0000256" key="5">
    <source>
        <dbReference type="ARBA" id="ARBA00022741"/>
    </source>
</evidence>
<accession>A0ABR8RVM4</accession>
<evidence type="ECO:0000256" key="10">
    <source>
        <dbReference type="SAM" id="Phobius"/>
    </source>
</evidence>
<feature type="domain" description="Signal transduction histidine kinase subgroup 3 dimerisation and phosphoacceptor" evidence="12">
    <location>
        <begin position="203"/>
        <end position="269"/>
    </location>
</feature>
<evidence type="ECO:0000256" key="1">
    <source>
        <dbReference type="ARBA" id="ARBA00000085"/>
    </source>
</evidence>
<dbReference type="RefSeq" id="WP_191797136.1">
    <property type="nucleotide sequence ID" value="NZ_JACSQQ010000031.1"/>
</dbReference>
<keyword evidence="6 14" id="KW-0418">Kinase</keyword>
<sequence length="440" mass="45875">MTPTRPDTEPSGSSVRAGRWAGAWERWRDRPVLVRDAVGAVVVLLAFATPLVVAPETNPSTVASVVALVVACAGLVWRRTRPLLSAGVVLAATVVSAAFDAESALALGPGLVAMYSVAAYSRHAESAVATAVTVVAYPAVLVLVDGMDLTSTYVVLVVALLLLAATLGLAIGSQRAVVAAARDRAARAEESREAEAARRVTQERLRIARELHDVVAHHVAVISVQAGAAEALFDKRPDAAREAIGHVRDAGERVLAEMSTLLHLLREPDGADAPGDATPAPGIGRLPALLEEVRATGLEVVERTSGTPRRLPPVVDLTVYRVVQEALTNAHRYGSGQADLRVVHGPMAIEVEVVNPLPARDAQDGPGTRGSGLGLVGLRERVAAAGGTAEVGSRDRTWFVRVSLPVPDDGVPCAGSTRAVRPRGVDPRTGPVDPAAQEAP</sequence>
<evidence type="ECO:0000256" key="2">
    <source>
        <dbReference type="ARBA" id="ARBA00012438"/>
    </source>
</evidence>
<evidence type="ECO:0000259" key="13">
    <source>
        <dbReference type="Pfam" id="PF23539"/>
    </source>
</evidence>
<evidence type="ECO:0000313" key="15">
    <source>
        <dbReference type="Proteomes" id="UP000641803"/>
    </source>
</evidence>
<comment type="caution">
    <text evidence="14">The sequence shown here is derived from an EMBL/GenBank/DDBJ whole genome shotgun (WGS) entry which is preliminary data.</text>
</comment>
<dbReference type="Pfam" id="PF07730">
    <property type="entry name" value="HisKA_3"/>
    <property type="match status" value="1"/>
</dbReference>
<dbReference type="Gene3D" id="3.30.565.10">
    <property type="entry name" value="Histidine kinase-like ATPase, C-terminal domain"/>
    <property type="match status" value="1"/>
</dbReference>
<reference evidence="14 15" key="1">
    <citation type="submission" date="2020-08" db="EMBL/GenBank/DDBJ databases">
        <title>A Genomic Blueprint of the Chicken Gut Microbiome.</title>
        <authorList>
            <person name="Gilroy R."/>
            <person name="Ravi A."/>
            <person name="Getino M."/>
            <person name="Pursley I."/>
            <person name="Horton D.L."/>
            <person name="Alikhan N.-F."/>
            <person name="Baker D."/>
            <person name="Gharbi K."/>
            <person name="Hall N."/>
            <person name="Watson M."/>
            <person name="Adriaenssens E.M."/>
            <person name="Foster-Nyarko E."/>
            <person name="Jarju S."/>
            <person name="Secka A."/>
            <person name="Antonio M."/>
            <person name="Oren A."/>
            <person name="Chaudhuri R."/>
            <person name="La Ragione R.M."/>
            <person name="Hildebrand F."/>
            <person name="Pallen M.J."/>
        </authorList>
    </citation>
    <scope>NUCLEOTIDE SEQUENCE [LARGE SCALE GENOMIC DNA]</scope>
    <source>
        <strain evidence="14 15">Sa4CUA1</strain>
    </source>
</reference>
<proteinExistence type="predicted"/>
<evidence type="ECO:0000256" key="4">
    <source>
        <dbReference type="ARBA" id="ARBA00022679"/>
    </source>
</evidence>